<dbReference type="InterPro" id="IPR036188">
    <property type="entry name" value="FAD/NAD-bd_sf"/>
</dbReference>
<gene>
    <name evidence="3" type="ORF">SLNSH_15255</name>
</gene>
<name>A0A2T1HR84_9HYPH</name>
<dbReference type="PANTHER" id="PTHR13847">
    <property type="entry name" value="SARCOSINE DEHYDROGENASE-RELATED"/>
    <property type="match status" value="1"/>
</dbReference>
<comment type="caution">
    <text evidence="3">The sequence shown here is derived from an EMBL/GenBank/DDBJ whole genome shotgun (WGS) entry which is preliminary data.</text>
</comment>
<protein>
    <submittedName>
        <fullName evidence="3">FAD-dependent oxidoreductase</fullName>
    </submittedName>
</protein>
<sequence>MSVGATATEVAVIGGGIAGCCAAFHLAARGVPVVVFEKGAFGVGASGVNFGGVRSQGRDLAEMPLSRRSRELWSRLPELIGTDAEFTVSGHLKLAYSDADMVFLEGYAERAREHGLELELIGRNRVRELHPWLGEEVVGASLCVDDGHANPRLVAPAFAAAARRLGADMRDFTRVTAIERDGDGFLMKTQQGAARARWLVNAAGAWGARIAEQFGEPVPLEPIAPNCMVTEPLPAFMDRSIGICGGGVALRQTAQGSVVIGGGESDVDMGKERARPLAAVCQTVLARAVRAAPRLAEAQVLRAWAGVEGDMADHIPCLGPSATAPGLVHAFGFSQHGFQLGPAVGEVVADLVTKGAPRVDIAGLSIWRFAAAA</sequence>
<reference evidence="4" key="1">
    <citation type="submission" date="2018-03" db="EMBL/GenBank/DDBJ databases">
        <authorList>
            <person name="Sun L."/>
            <person name="Liu H."/>
            <person name="Chen W."/>
            <person name="Huang K."/>
            <person name="Liu W."/>
            <person name="Gao X."/>
        </authorList>
    </citation>
    <scope>NUCLEOTIDE SEQUENCE [LARGE SCALE GENOMIC DNA]</scope>
    <source>
        <strain evidence="4">SH9</strain>
    </source>
</reference>
<proteinExistence type="predicted"/>
<dbReference type="Gene3D" id="3.30.9.10">
    <property type="entry name" value="D-Amino Acid Oxidase, subunit A, domain 2"/>
    <property type="match status" value="1"/>
</dbReference>
<dbReference type="GO" id="GO:0005737">
    <property type="term" value="C:cytoplasm"/>
    <property type="evidence" value="ECO:0007669"/>
    <property type="project" value="TreeGrafter"/>
</dbReference>
<dbReference type="AlphaFoldDB" id="A0A2T1HR84"/>
<dbReference type="SUPFAM" id="SSF54373">
    <property type="entry name" value="FAD-linked reductases, C-terminal domain"/>
    <property type="match status" value="1"/>
</dbReference>
<dbReference type="RefSeq" id="WP_106337864.1">
    <property type="nucleotide sequence ID" value="NZ_PVZS01000016.1"/>
</dbReference>
<dbReference type="InterPro" id="IPR006076">
    <property type="entry name" value="FAD-dep_OxRdtase"/>
</dbReference>
<evidence type="ECO:0000256" key="1">
    <source>
        <dbReference type="ARBA" id="ARBA00023002"/>
    </source>
</evidence>
<dbReference type="PANTHER" id="PTHR13847:SF287">
    <property type="entry name" value="FAD-DEPENDENT OXIDOREDUCTASE DOMAIN-CONTAINING PROTEIN 1"/>
    <property type="match status" value="1"/>
</dbReference>
<dbReference type="EMBL" id="PVZS01000016">
    <property type="protein sequence ID" value="PSC04147.1"/>
    <property type="molecule type" value="Genomic_DNA"/>
</dbReference>
<evidence type="ECO:0000259" key="2">
    <source>
        <dbReference type="Pfam" id="PF01266"/>
    </source>
</evidence>
<evidence type="ECO:0000313" key="4">
    <source>
        <dbReference type="Proteomes" id="UP000239772"/>
    </source>
</evidence>
<organism evidence="3 4">
    <name type="scientific">Alsobacter soli</name>
    <dbReference type="NCBI Taxonomy" id="2109933"/>
    <lineage>
        <taxon>Bacteria</taxon>
        <taxon>Pseudomonadati</taxon>
        <taxon>Pseudomonadota</taxon>
        <taxon>Alphaproteobacteria</taxon>
        <taxon>Hyphomicrobiales</taxon>
        <taxon>Alsobacteraceae</taxon>
        <taxon>Alsobacter</taxon>
    </lineage>
</organism>
<dbReference type="Gene3D" id="3.50.50.60">
    <property type="entry name" value="FAD/NAD(P)-binding domain"/>
    <property type="match status" value="1"/>
</dbReference>
<dbReference type="OrthoDB" id="9815989at2"/>
<keyword evidence="4" id="KW-1185">Reference proteome</keyword>
<feature type="domain" description="FAD dependent oxidoreductase" evidence="2">
    <location>
        <begin position="10"/>
        <end position="351"/>
    </location>
</feature>
<keyword evidence="1" id="KW-0560">Oxidoreductase</keyword>
<dbReference type="GO" id="GO:0016491">
    <property type="term" value="F:oxidoreductase activity"/>
    <property type="evidence" value="ECO:0007669"/>
    <property type="project" value="UniProtKB-KW"/>
</dbReference>
<dbReference type="PRINTS" id="PR00420">
    <property type="entry name" value="RNGMNOXGNASE"/>
</dbReference>
<dbReference type="Pfam" id="PF01266">
    <property type="entry name" value="DAO"/>
    <property type="match status" value="1"/>
</dbReference>
<evidence type="ECO:0000313" key="3">
    <source>
        <dbReference type="EMBL" id="PSC04147.1"/>
    </source>
</evidence>
<dbReference type="Proteomes" id="UP000239772">
    <property type="component" value="Unassembled WGS sequence"/>
</dbReference>
<accession>A0A2T1HR84</accession>
<dbReference type="SUPFAM" id="SSF51905">
    <property type="entry name" value="FAD/NAD(P)-binding domain"/>
    <property type="match status" value="1"/>
</dbReference>